<dbReference type="InterPro" id="IPR000326">
    <property type="entry name" value="PAP2/HPO"/>
</dbReference>
<dbReference type="EMBL" id="JAECZA010000046">
    <property type="protein sequence ID" value="MBH8573843.1"/>
    <property type="molecule type" value="Genomic_DNA"/>
</dbReference>
<dbReference type="RefSeq" id="WP_214432662.1">
    <property type="nucleotide sequence ID" value="NZ_CAWPUQ010000275.1"/>
</dbReference>
<name>A0A8J7I4I3_9NOST</name>
<dbReference type="PANTHER" id="PTHR14969:SF13">
    <property type="entry name" value="AT30094P"/>
    <property type="match status" value="1"/>
</dbReference>
<dbReference type="InterPro" id="IPR036938">
    <property type="entry name" value="PAP2/HPO_sf"/>
</dbReference>
<dbReference type="SMART" id="SM00014">
    <property type="entry name" value="acidPPc"/>
    <property type="match status" value="1"/>
</dbReference>
<evidence type="ECO:0000313" key="4">
    <source>
        <dbReference type="Proteomes" id="UP000662314"/>
    </source>
</evidence>
<feature type="transmembrane region" description="Helical" evidence="1">
    <location>
        <begin position="298"/>
        <end position="316"/>
    </location>
</feature>
<keyword evidence="1" id="KW-0812">Transmembrane</keyword>
<dbReference type="AlphaFoldDB" id="A0A8J7I4I3"/>
<evidence type="ECO:0000259" key="2">
    <source>
        <dbReference type="SMART" id="SM00014"/>
    </source>
</evidence>
<feature type="transmembrane region" description="Helical" evidence="1">
    <location>
        <begin position="274"/>
        <end position="292"/>
    </location>
</feature>
<dbReference type="Pfam" id="PF19991">
    <property type="entry name" value="HMA_2"/>
    <property type="match status" value="1"/>
</dbReference>
<feature type="transmembrane region" description="Helical" evidence="1">
    <location>
        <begin position="205"/>
        <end position="223"/>
    </location>
</feature>
<evidence type="ECO:0000313" key="3">
    <source>
        <dbReference type="EMBL" id="MBH8573843.1"/>
    </source>
</evidence>
<dbReference type="Proteomes" id="UP000662314">
    <property type="component" value="Unassembled WGS sequence"/>
</dbReference>
<accession>A0A8J7I4I3</accession>
<feature type="transmembrane region" description="Helical" evidence="1">
    <location>
        <begin position="128"/>
        <end position="149"/>
    </location>
</feature>
<dbReference type="PANTHER" id="PTHR14969">
    <property type="entry name" value="SPHINGOSINE-1-PHOSPHATE PHOSPHOHYDROLASE"/>
    <property type="match status" value="1"/>
</dbReference>
<feature type="transmembrane region" description="Helical" evidence="1">
    <location>
        <begin position="169"/>
        <end position="193"/>
    </location>
</feature>
<gene>
    <name evidence="3" type="ORF">I8752_12590</name>
</gene>
<reference evidence="3 4" key="1">
    <citation type="journal article" date="2021" name="Int. J. Syst. Evol. Microbiol.">
        <title>Amazonocrinis nigriterrae gen. nov., sp. nov., Atlanticothrix silvestris gen. nov., sp. nov. and Dendronalium phyllosphericum gen. nov., sp. nov., nostocacean cyanobacteria from Brazilian environments.</title>
        <authorList>
            <person name="Alvarenga D.O."/>
            <person name="Andreote A.P.D."/>
            <person name="Branco L.H.Z."/>
            <person name="Delbaje E."/>
            <person name="Cruz R.B."/>
            <person name="Varani A.M."/>
            <person name="Fiore M.F."/>
        </authorList>
    </citation>
    <scope>NUCLEOTIDE SEQUENCE [LARGE SCALE GENOMIC DNA]</scope>
    <source>
        <strain evidence="3 4">CENA369</strain>
    </source>
</reference>
<keyword evidence="4" id="KW-1185">Reference proteome</keyword>
<feature type="transmembrane region" description="Helical" evidence="1">
    <location>
        <begin position="243"/>
        <end position="262"/>
    </location>
</feature>
<keyword evidence="1" id="KW-1133">Transmembrane helix</keyword>
<dbReference type="CDD" id="cd03392">
    <property type="entry name" value="PAP2_like_2"/>
    <property type="match status" value="1"/>
</dbReference>
<keyword evidence="1" id="KW-0472">Membrane</keyword>
<dbReference type="SUPFAM" id="SSF48317">
    <property type="entry name" value="Acid phosphatase/Vanadium-dependent haloperoxidase"/>
    <property type="match status" value="1"/>
</dbReference>
<dbReference type="Pfam" id="PF01569">
    <property type="entry name" value="PAP2"/>
    <property type="match status" value="1"/>
</dbReference>
<proteinExistence type="predicted"/>
<sequence length="340" mass="38107">MNAYLGNISEENPLISAIHTAVKGRARYKVNGLYHSPSLKRYLELQLLQKKAIAQVRANHLTGNVLVIFHSNFSPSAIALLIQDVVLDFRQKLRKLPVRNAQIQTSTEPAKNLRQTLIQKQLKVSDRLLLVSATVSTLVLAAGLLHRYNLDTGILLAIQKLHTPLLDRIMVGITFLGDPLVVLLICLAIEINLLHSNRRQQANTLGIAAVSAIGLNYWLKVLFGRVRPELWNRIIHVGHHSFPSGHAMVSMVIYGFIGYIVAKQFPQWQKQISISTVVLIVAIGFTRLYLGVHWPTDVIAGYAVGLVLLMACIFYLEKGQERDEEDEGVREKYVPVPFFS</sequence>
<organism evidence="3 4">
    <name type="scientific">Dendronalium phyllosphericum CENA369</name>
    <dbReference type="NCBI Taxonomy" id="1725256"/>
    <lineage>
        <taxon>Bacteria</taxon>
        <taxon>Bacillati</taxon>
        <taxon>Cyanobacteriota</taxon>
        <taxon>Cyanophyceae</taxon>
        <taxon>Nostocales</taxon>
        <taxon>Nostocaceae</taxon>
        <taxon>Dendronalium</taxon>
        <taxon>Dendronalium phyllosphericum</taxon>
    </lineage>
</organism>
<dbReference type="Gene3D" id="1.20.144.10">
    <property type="entry name" value="Phosphatidic acid phosphatase type 2/haloperoxidase"/>
    <property type="match status" value="1"/>
</dbReference>
<protein>
    <submittedName>
        <fullName evidence="3">Phosphatase PAP2 family protein</fullName>
    </submittedName>
</protein>
<feature type="domain" description="Phosphatidic acid phosphatase type 2/haloperoxidase" evidence="2">
    <location>
        <begin position="204"/>
        <end position="313"/>
    </location>
</feature>
<comment type="caution">
    <text evidence="3">The sequence shown here is derived from an EMBL/GenBank/DDBJ whole genome shotgun (WGS) entry which is preliminary data.</text>
</comment>
<evidence type="ECO:0000256" key="1">
    <source>
        <dbReference type="SAM" id="Phobius"/>
    </source>
</evidence>